<keyword evidence="1" id="KW-0540">Nuclease</keyword>
<evidence type="ECO:0000313" key="8">
    <source>
        <dbReference type="Proteomes" id="UP000530660"/>
    </source>
</evidence>
<dbReference type="GO" id="GO:0000110">
    <property type="term" value="C:nucleotide-excision repair factor 1 complex"/>
    <property type="evidence" value="ECO:0007669"/>
    <property type="project" value="TreeGrafter"/>
</dbReference>
<evidence type="ECO:0000256" key="2">
    <source>
        <dbReference type="ARBA" id="ARBA00022759"/>
    </source>
</evidence>
<dbReference type="Gene3D" id="3.40.50.10130">
    <property type="match status" value="1"/>
</dbReference>
<feature type="compositionally biased region" description="Polar residues" evidence="6">
    <location>
        <begin position="108"/>
        <end position="120"/>
    </location>
</feature>
<name>A0A7J7IE98_9RHOD</name>
<organism evidence="7 8">
    <name type="scientific">Cyanidiococcus yangmingshanensis</name>
    <dbReference type="NCBI Taxonomy" id="2690220"/>
    <lineage>
        <taxon>Eukaryota</taxon>
        <taxon>Rhodophyta</taxon>
        <taxon>Bangiophyceae</taxon>
        <taxon>Cyanidiales</taxon>
        <taxon>Cyanidiaceae</taxon>
        <taxon>Cyanidiococcus</taxon>
    </lineage>
</organism>
<gene>
    <name evidence="7" type="primary">ERCC4_2</name>
    <name evidence="7" type="ORF">F1559_000505</name>
</gene>
<reference evidence="7 8" key="1">
    <citation type="journal article" date="2020" name="J. Phycol.">
        <title>Comparative genome analysis reveals Cyanidiococcus gen. nov., a new extremophilic red algal genus sister to Cyanidioschyzon (Cyanidioschyzonaceae, Rhodophyta).</title>
        <authorList>
            <person name="Liu S.-L."/>
            <person name="Chiang Y.-R."/>
            <person name="Yoon H.S."/>
            <person name="Fu H.-Y."/>
        </authorList>
    </citation>
    <scope>NUCLEOTIDE SEQUENCE [LARGE SCALE GENOMIC DNA]</scope>
    <source>
        <strain evidence="7 8">THAL066</strain>
    </source>
</reference>
<evidence type="ECO:0000256" key="5">
    <source>
        <dbReference type="ARBA" id="ARBA00023204"/>
    </source>
</evidence>
<evidence type="ECO:0000256" key="6">
    <source>
        <dbReference type="SAM" id="MobiDB-lite"/>
    </source>
</evidence>
<evidence type="ECO:0000313" key="7">
    <source>
        <dbReference type="EMBL" id="KAF6001405.1"/>
    </source>
</evidence>
<dbReference type="GO" id="GO:0003697">
    <property type="term" value="F:single-stranded DNA binding"/>
    <property type="evidence" value="ECO:0007669"/>
    <property type="project" value="TreeGrafter"/>
</dbReference>
<sequence length="207" mass="23156">MQCQAMCQKYRYPILMIELSEDDVTGQMSTFEGLGLYVSYYSDETSMQYKHANGIGKLCLLTIHFPRLRLIWCRGPQAAAEAFQTLKHGEVEPEEEASADPAVEAKDGTNNPVGTDNMSMMNPRDNFALRPFDMLRCLPAVENANVFALMRHFRNLSEFANAETEDIAGILGSALAKRITSFISLEFSGPLTMSNLENQVAHEFNKS</sequence>
<feature type="region of interest" description="Disordered" evidence="6">
    <location>
        <begin position="89"/>
        <end position="120"/>
    </location>
</feature>
<dbReference type="PANTHER" id="PTHR10150">
    <property type="entry name" value="DNA REPAIR ENDONUCLEASE XPF"/>
    <property type="match status" value="1"/>
</dbReference>
<dbReference type="AlphaFoldDB" id="A0A7J7IE98"/>
<dbReference type="Proteomes" id="UP000530660">
    <property type="component" value="Unassembled WGS sequence"/>
</dbReference>
<keyword evidence="5" id="KW-0234">DNA repair</keyword>
<keyword evidence="2" id="KW-0255">Endonuclease</keyword>
<dbReference type="GO" id="GO:1901255">
    <property type="term" value="P:nucleotide-excision repair involved in interstrand cross-link repair"/>
    <property type="evidence" value="ECO:0007669"/>
    <property type="project" value="TreeGrafter"/>
</dbReference>
<keyword evidence="8" id="KW-1185">Reference proteome</keyword>
<dbReference type="PANTHER" id="PTHR10150:SF0">
    <property type="entry name" value="DNA REPAIR ENDONUCLEASE XPF"/>
    <property type="match status" value="1"/>
</dbReference>
<dbReference type="SUPFAM" id="SSF47781">
    <property type="entry name" value="RuvA domain 2-like"/>
    <property type="match status" value="1"/>
</dbReference>
<comment type="caution">
    <text evidence="7">The sequence shown here is derived from an EMBL/GenBank/DDBJ whole genome shotgun (WGS) entry which is preliminary data.</text>
</comment>
<dbReference type="InterPro" id="IPR010994">
    <property type="entry name" value="RuvA_2-like"/>
</dbReference>
<protein>
    <submittedName>
        <fullName evidence="7">Excision repair cross-complementing rodent repair deficiency, complementation group 4</fullName>
    </submittedName>
</protein>
<dbReference type="Gene3D" id="1.10.150.20">
    <property type="entry name" value="5' to 3' exonuclease, C-terminal subdomain"/>
    <property type="match status" value="1"/>
</dbReference>
<dbReference type="GO" id="GO:0000014">
    <property type="term" value="F:single-stranded DNA endodeoxyribonuclease activity"/>
    <property type="evidence" value="ECO:0007669"/>
    <property type="project" value="TreeGrafter"/>
</dbReference>
<dbReference type="GO" id="GO:0000724">
    <property type="term" value="P:double-strand break repair via homologous recombination"/>
    <property type="evidence" value="ECO:0007669"/>
    <property type="project" value="TreeGrafter"/>
</dbReference>
<proteinExistence type="predicted"/>
<dbReference type="GO" id="GO:0000712">
    <property type="term" value="P:resolution of meiotic recombination intermediates"/>
    <property type="evidence" value="ECO:0007669"/>
    <property type="project" value="TreeGrafter"/>
</dbReference>
<dbReference type="GO" id="GO:0003684">
    <property type="term" value="F:damaged DNA binding"/>
    <property type="evidence" value="ECO:0007669"/>
    <property type="project" value="TreeGrafter"/>
</dbReference>
<accession>A0A7J7IE98</accession>
<evidence type="ECO:0000256" key="1">
    <source>
        <dbReference type="ARBA" id="ARBA00022722"/>
    </source>
</evidence>
<evidence type="ECO:0000256" key="3">
    <source>
        <dbReference type="ARBA" id="ARBA00022763"/>
    </source>
</evidence>
<keyword evidence="4" id="KW-0378">Hydrolase</keyword>
<evidence type="ECO:0000256" key="4">
    <source>
        <dbReference type="ARBA" id="ARBA00022801"/>
    </source>
</evidence>
<dbReference type="EMBL" id="VWRR01000014">
    <property type="protein sequence ID" value="KAF6001405.1"/>
    <property type="molecule type" value="Genomic_DNA"/>
</dbReference>
<dbReference type="OrthoDB" id="361020at2759"/>
<keyword evidence="3" id="KW-0227">DNA damage</keyword>